<sequence length="44" mass="5245">MKAFIDEKGSPLYCYLRKRQKRHAAYFGFARFPAIRCQQSACMR</sequence>
<reference evidence="1 2" key="1">
    <citation type="submission" date="2016-01" db="EMBL/GenBank/DDBJ databases">
        <title>Genome Sequences of Twelve Sporeforming Bacillus Species Isolated from Foods.</title>
        <authorList>
            <person name="Berendsen E.M."/>
            <person name="Wells-Bennik M.H."/>
            <person name="Krawcyk A.O."/>
            <person name="De Jong A."/>
            <person name="Holsappel S."/>
            <person name="Eijlander R.T."/>
            <person name="Kuipers O.P."/>
        </authorList>
    </citation>
    <scope>NUCLEOTIDE SEQUENCE [LARGE SCALE GENOMIC DNA]</scope>
    <source>
        <strain evidence="1 2">B4099</strain>
    </source>
</reference>
<evidence type="ECO:0000313" key="1">
    <source>
        <dbReference type="EMBL" id="KYC71828.1"/>
    </source>
</evidence>
<dbReference type="EMBL" id="LQYI01000023">
    <property type="protein sequence ID" value="KYC71828.1"/>
    <property type="molecule type" value="Genomic_DNA"/>
</dbReference>
<dbReference type="AlphaFoldDB" id="A0A150KH05"/>
<comment type="caution">
    <text evidence="1">The sequence shown here is derived from an EMBL/GenBank/DDBJ whole genome shotgun (WGS) entry which is preliminary data.</text>
</comment>
<accession>A0A150KH05</accession>
<evidence type="ECO:0000313" key="2">
    <source>
        <dbReference type="Proteomes" id="UP000075304"/>
    </source>
</evidence>
<protein>
    <submittedName>
        <fullName evidence="1">Uncharacterized protein</fullName>
    </submittedName>
</protein>
<gene>
    <name evidence="1" type="ORF">B4099_2028</name>
</gene>
<organism evidence="1 2">
    <name type="scientific">Heyndrickxia coagulans</name>
    <name type="common">Weizmannia coagulans</name>
    <dbReference type="NCBI Taxonomy" id="1398"/>
    <lineage>
        <taxon>Bacteria</taxon>
        <taxon>Bacillati</taxon>
        <taxon>Bacillota</taxon>
        <taxon>Bacilli</taxon>
        <taxon>Bacillales</taxon>
        <taxon>Bacillaceae</taxon>
        <taxon>Heyndrickxia</taxon>
    </lineage>
</organism>
<name>A0A150KH05_HEYCO</name>
<dbReference type="Proteomes" id="UP000075304">
    <property type="component" value="Unassembled WGS sequence"/>
</dbReference>
<proteinExistence type="predicted"/>